<dbReference type="GO" id="GO:0005975">
    <property type="term" value="P:carbohydrate metabolic process"/>
    <property type="evidence" value="ECO:0007669"/>
    <property type="project" value="InterPro"/>
</dbReference>
<evidence type="ECO:0000256" key="12">
    <source>
        <dbReference type="ARBA" id="ARBA00048766"/>
    </source>
</evidence>
<protein>
    <recommendedName>
        <fullName evidence="11">galacturonan 1,4-alpha-galacturonidase</fullName>
        <ecNumber evidence="11">3.2.1.67</ecNumber>
    </recommendedName>
</protein>
<dbReference type="EMBL" id="MU032348">
    <property type="protein sequence ID" value="KAF3764846.1"/>
    <property type="molecule type" value="Genomic_DNA"/>
</dbReference>
<comment type="caution">
    <text evidence="15">The sequence shown here is derived from an EMBL/GenBank/DDBJ whole genome shotgun (WGS) entry which is preliminary data.</text>
</comment>
<evidence type="ECO:0000256" key="9">
    <source>
        <dbReference type="ARBA" id="ARBA00023295"/>
    </source>
</evidence>
<organism evidence="15 16">
    <name type="scientific">Cryphonectria parasitica (strain ATCC 38755 / EP155)</name>
    <dbReference type="NCBI Taxonomy" id="660469"/>
    <lineage>
        <taxon>Eukaryota</taxon>
        <taxon>Fungi</taxon>
        <taxon>Dikarya</taxon>
        <taxon>Ascomycota</taxon>
        <taxon>Pezizomycotina</taxon>
        <taxon>Sordariomycetes</taxon>
        <taxon>Sordariomycetidae</taxon>
        <taxon>Diaporthales</taxon>
        <taxon>Cryphonectriaceae</taxon>
        <taxon>Cryphonectria-Endothia species complex</taxon>
        <taxon>Cryphonectria</taxon>
    </lineage>
</organism>
<evidence type="ECO:0000256" key="3">
    <source>
        <dbReference type="ARBA" id="ARBA00022525"/>
    </source>
</evidence>
<sequence>NKTCYVSPSTNNSDASPSILAAFQSCNNGGTIVLDGEYTIASRLDLTFLSAVDVAISGTLTFSDDIAYWTGGGAFEITYQNSSAFWKIGGSDVNIYGGGVGVLDGQGELWWNESLTNDTLLRPILFVADGLEGATISGLNYVNPPNWFNLIANSSDVTISNLNLSAVWSTGDETPNTDGWDIYRSDSVVVQDSKINNGDDCVSFKPNSTNIVNLICNGSHGISVGSLGQYVDEYDIAENITVYNISMSNASDGARIKVWPGVESSEGALLDGGGGSGYVRNVTYQILNNTDNTWAIEVNQCYGQSNETLCELYPSKMTISEIYFEDFSGTTSSAEEPYVGTLVCSSSSQCWDIYASNINVSPPDGAAPEWVCSGFNTS</sequence>
<dbReference type="InterPro" id="IPR011050">
    <property type="entry name" value="Pectin_lyase_fold/virulence"/>
</dbReference>
<evidence type="ECO:0000256" key="5">
    <source>
        <dbReference type="ARBA" id="ARBA00022737"/>
    </source>
</evidence>
<dbReference type="PANTHER" id="PTHR31736:SF14">
    <property type="entry name" value="EXOPOLYGALACTURONASE X-1-RELATED"/>
    <property type="match status" value="1"/>
</dbReference>
<proteinExistence type="inferred from homology"/>
<keyword evidence="10" id="KW-0961">Cell wall biogenesis/degradation</keyword>
<evidence type="ECO:0000313" key="16">
    <source>
        <dbReference type="Proteomes" id="UP000803844"/>
    </source>
</evidence>
<dbReference type="Proteomes" id="UP000803844">
    <property type="component" value="Unassembled WGS sequence"/>
</dbReference>
<dbReference type="SUPFAM" id="SSF51126">
    <property type="entry name" value="Pectin lyase-like"/>
    <property type="match status" value="1"/>
</dbReference>
<evidence type="ECO:0000256" key="11">
    <source>
        <dbReference type="ARBA" id="ARBA00038933"/>
    </source>
</evidence>
<evidence type="ECO:0000256" key="4">
    <source>
        <dbReference type="ARBA" id="ARBA00022729"/>
    </source>
</evidence>
<accession>A0A9P4Y1J6</accession>
<evidence type="ECO:0000256" key="1">
    <source>
        <dbReference type="ARBA" id="ARBA00004613"/>
    </source>
</evidence>
<dbReference type="AlphaFoldDB" id="A0A9P4Y1J6"/>
<keyword evidence="3" id="KW-0964">Secreted</keyword>
<feature type="non-terminal residue" evidence="15">
    <location>
        <position position="378"/>
    </location>
</feature>
<reference evidence="15" key="1">
    <citation type="journal article" date="2020" name="Phytopathology">
        <title>Genome sequence of the chestnut blight fungus Cryphonectria parasitica EP155: A fundamental resource for an archetypical invasive plant pathogen.</title>
        <authorList>
            <person name="Crouch J.A."/>
            <person name="Dawe A."/>
            <person name="Aerts A."/>
            <person name="Barry K."/>
            <person name="Churchill A.C.L."/>
            <person name="Grimwood J."/>
            <person name="Hillman B."/>
            <person name="Milgroom M.G."/>
            <person name="Pangilinan J."/>
            <person name="Smith M."/>
            <person name="Salamov A."/>
            <person name="Schmutz J."/>
            <person name="Yadav J."/>
            <person name="Grigoriev I.V."/>
            <person name="Nuss D."/>
        </authorList>
    </citation>
    <scope>NUCLEOTIDE SEQUENCE</scope>
    <source>
        <strain evidence="15">EP155</strain>
    </source>
</reference>
<dbReference type="PANTHER" id="PTHR31736">
    <property type="match status" value="1"/>
</dbReference>
<dbReference type="InterPro" id="IPR000743">
    <property type="entry name" value="Glyco_hydro_28"/>
</dbReference>
<dbReference type="GeneID" id="63834174"/>
<keyword evidence="5" id="KW-0677">Repeat</keyword>
<dbReference type="PROSITE" id="PS00502">
    <property type="entry name" value="POLYGALACTURONASE"/>
    <property type="match status" value="1"/>
</dbReference>
<comment type="catalytic activity">
    <reaction evidence="12">
        <text>[(1-&gt;4)-alpha-D-galacturonosyl](n) + H2O = alpha-D-galacturonate + [(1-&gt;4)-alpha-D-galacturonosyl](n-1)</text>
        <dbReference type="Rhea" id="RHEA:14117"/>
        <dbReference type="Rhea" id="RHEA-COMP:14570"/>
        <dbReference type="Rhea" id="RHEA-COMP:14572"/>
        <dbReference type="ChEBI" id="CHEBI:15377"/>
        <dbReference type="ChEBI" id="CHEBI:58658"/>
        <dbReference type="ChEBI" id="CHEBI:140523"/>
        <dbReference type="EC" id="3.2.1.67"/>
    </reaction>
</comment>
<evidence type="ECO:0000256" key="7">
    <source>
        <dbReference type="ARBA" id="ARBA00023157"/>
    </source>
</evidence>
<keyword evidence="8" id="KW-0325">Glycoprotein</keyword>
<keyword evidence="16" id="KW-1185">Reference proteome</keyword>
<dbReference type="GO" id="GO:0005576">
    <property type="term" value="C:extracellular region"/>
    <property type="evidence" value="ECO:0007669"/>
    <property type="project" value="UniProtKB-SubCell"/>
</dbReference>
<keyword evidence="7" id="KW-1015">Disulfide bond</keyword>
<dbReference type="Gene3D" id="2.160.20.10">
    <property type="entry name" value="Single-stranded right-handed beta-helix, Pectin lyase-like"/>
    <property type="match status" value="1"/>
</dbReference>
<evidence type="ECO:0000256" key="10">
    <source>
        <dbReference type="ARBA" id="ARBA00023316"/>
    </source>
</evidence>
<dbReference type="OrthoDB" id="187139at2759"/>
<comment type="similarity">
    <text evidence="2 14">Belongs to the glycosyl hydrolase 28 family.</text>
</comment>
<dbReference type="RefSeq" id="XP_040775807.1">
    <property type="nucleotide sequence ID" value="XM_040917045.1"/>
</dbReference>
<evidence type="ECO:0000256" key="14">
    <source>
        <dbReference type="RuleBase" id="RU361169"/>
    </source>
</evidence>
<gene>
    <name evidence="15" type="ORF">M406DRAFT_25558</name>
</gene>
<dbReference type="InterPro" id="IPR012334">
    <property type="entry name" value="Pectin_lyas_fold"/>
</dbReference>
<keyword evidence="6 14" id="KW-0378">Hydrolase</keyword>
<name>A0A9P4Y1J6_CRYP1</name>
<evidence type="ECO:0000256" key="2">
    <source>
        <dbReference type="ARBA" id="ARBA00008834"/>
    </source>
</evidence>
<feature type="active site" evidence="13">
    <location>
        <position position="220"/>
    </location>
</feature>
<keyword evidence="4" id="KW-0732">Signal</keyword>
<evidence type="ECO:0000256" key="6">
    <source>
        <dbReference type="ARBA" id="ARBA00022801"/>
    </source>
</evidence>
<feature type="non-terminal residue" evidence="15">
    <location>
        <position position="1"/>
    </location>
</feature>
<keyword evidence="9 14" id="KW-0326">Glycosidase</keyword>
<comment type="subcellular location">
    <subcellularLocation>
        <location evidence="1">Secreted</location>
    </subcellularLocation>
</comment>
<dbReference type="GO" id="GO:0071555">
    <property type="term" value="P:cell wall organization"/>
    <property type="evidence" value="ECO:0007669"/>
    <property type="project" value="UniProtKB-KW"/>
</dbReference>
<evidence type="ECO:0000256" key="13">
    <source>
        <dbReference type="PROSITE-ProRule" id="PRU10052"/>
    </source>
</evidence>
<dbReference type="GO" id="GO:0004650">
    <property type="term" value="F:polygalacturonase activity"/>
    <property type="evidence" value="ECO:0007669"/>
    <property type="project" value="InterPro"/>
</dbReference>
<dbReference type="EC" id="3.2.1.67" evidence="11"/>
<dbReference type="GO" id="GO:0047911">
    <property type="term" value="F:galacturan 1,4-alpha-galacturonidase activity"/>
    <property type="evidence" value="ECO:0007669"/>
    <property type="project" value="UniProtKB-EC"/>
</dbReference>
<evidence type="ECO:0000256" key="8">
    <source>
        <dbReference type="ARBA" id="ARBA00023180"/>
    </source>
</evidence>
<evidence type="ECO:0000313" key="15">
    <source>
        <dbReference type="EMBL" id="KAF3764846.1"/>
    </source>
</evidence>
<dbReference type="Pfam" id="PF00295">
    <property type="entry name" value="Glyco_hydro_28"/>
    <property type="match status" value="1"/>
</dbReference>